<dbReference type="GO" id="GO:0005774">
    <property type="term" value="C:vacuolar membrane"/>
    <property type="evidence" value="ECO:0007669"/>
    <property type="project" value="TreeGrafter"/>
</dbReference>
<feature type="region of interest" description="Disordered" evidence="5">
    <location>
        <begin position="379"/>
        <end position="435"/>
    </location>
</feature>
<evidence type="ECO:0000256" key="2">
    <source>
        <dbReference type="ARBA" id="ARBA00022692"/>
    </source>
</evidence>
<sequence>MWAHSQTEGPAFRTSIPWPLHVPFDWLKIDQSDVAIPTRSGSVSLTSTLVVDPAAMSSTSLFTLEDAKASFNLFCCVYGIGTLGMPGNFARAGPLWGLVALLFMALVNVYASVVCSKVLLKAPSSVQTFADLGAWALGPRGRVAVVLSQMGVCLFVPCAFLVLGGTLLDVIIPAAFPPPVWSILMAISILPVTLVPTLKEGAGAALAGCVGTILADFIALGILVHYLHGSASSTHVPSPAISFHSLASTFGNLSLAYGAAIVIPDLQRQHAHPERMPRVVLVTMLLVSVLFVAIATTGYAMVGCQIPGNLLFAVSGTALGFTAARGAVVLAFMMMQLHITIGFSVILHPSFYYAERWVLGVHAAPDDSAKTTSRFQVLAEGDDDDDGDDHEAANGKPLCENDDASNVADPDTPTATDSAVTTHSSSSTGGSSSSNPKFIQCCVLRVAIVTFLTIVSVLLHDHFHELVDLIGASSVSLSCIILPIACYLQVCADDIGAIERIFCCVTIVVCGVLSLYVTVESAAAMVAPPAADTGIVFPFCPAPYQVFSYTNASHYATTTTAINPR</sequence>
<reference evidence="8" key="2">
    <citation type="submission" date="2019-06" db="EMBL/GenBank/DDBJ databases">
        <title>Genomics analysis of Aphanomyces spp. identifies a new class of oomycete effector associated with host adaptation.</title>
        <authorList>
            <person name="Gaulin E."/>
        </authorList>
    </citation>
    <scope>NUCLEOTIDE SEQUENCE</scope>
    <source>
        <strain evidence="8">CBS 578.67</strain>
    </source>
</reference>
<keyword evidence="10" id="KW-1185">Reference proteome</keyword>
<dbReference type="PANTHER" id="PTHR22950">
    <property type="entry name" value="AMINO ACID TRANSPORTER"/>
    <property type="match status" value="1"/>
</dbReference>
<keyword evidence="3 6" id="KW-1133">Transmembrane helix</keyword>
<evidence type="ECO:0000313" key="10">
    <source>
        <dbReference type="Proteomes" id="UP000332933"/>
    </source>
</evidence>
<dbReference type="InterPro" id="IPR013057">
    <property type="entry name" value="AA_transpt_TM"/>
</dbReference>
<feature type="transmembrane region" description="Helical" evidence="6">
    <location>
        <begin position="205"/>
        <end position="227"/>
    </location>
</feature>
<keyword evidence="4 6" id="KW-0472">Membrane</keyword>
<name>A0A485LLI4_9STRA</name>
<evidence type="ECO:0000256" key="4">
    <source>
        <dbReference type="ARBA" id="ARBA00023136"/>
    </source>
</evidence>
<proteinExistence type="predicted"/>
<comment type="subcellular location">
    <subcellularLocation>
        <location evidence="1">Membrane</location>
        <topology evidence="1">Multi-pass membrane protein</topology>
    </subcellularLocation>
</comment>
<feature type="transmembrane region" description="Helical" evidence="6">
    <location>
        <begin position="322"/>
        <end position="347"/>
    </location>
</feature>
<feature type="transmembrane region" description="Helical" evidence="6">
    <location>
        <begin position="279"/>
        <end position="302"/>
    </location>
</feature>
<feature type="transmembrane region" description="Helical" evidence="6">
    <location>
        <begin position="247"/>
        <end position="267"/>
    </location>
</feature>
<evidence type="ECO:0000256" key="6">
    <source>
        <dbReference type="SAM" id="Phobius"/>
    </source>
</evidence>
<evidence type="ECO:0000259" key="7">
    <source>
        <dbReference type="Pfam" id="PF01490"/>
    </source>
</evidence>
<gene>
    <name evidence="9" type="primary">Aste57867_21177</name>
    <name evidence="8" type="ORF">As57867_021109</name>
    <name evidence="9" type="ORF">ASTE57867_21177</name>
</gene>
<dbReference type="EMBL" id="CAADRA010006984">
    <property type="protein sequence ID" value="VFT97851.1"/>
    <property type="molecule type" value="Genomic_DNA"/>
</dbReference>
<protein>
    <submittedName>
        <fullName evidence="9">Aste57867_21177 protein</fullName>
    </submittedName>
</protein>
<feature type="transmembrane region" description="Helical" evidence="6">
    <location>
        <begin position="466"/>
        <end position="488"/>
    </location>
</feature>
<keyword evidence="2 6" id="KW-0812">Transmembrane</keyword>
<dbReference type="PANTHER" id="PTHR22950:SF349">
    <property type="entry name" value="AMINO ACID TRANSPORTER TRANSMEMBRANE DOMAIN-CONTAINING PROTEIN"/>
    <property type="match status" value="1"/>
</dbReference>
<dbReference type="EMBL" id="VJMH01006958">
    <property type="protein sequence ID" value="KAF0687096.1"/>
    <property type="molecule type" value="Genomic_DNA"/>
</dbReference>
<organism evidence="9 10">
    <name type="scientific">Aphanomyces stellatus</name>
    <dbReference type="NCBI Taxonomy" id="120398"/>
    <lineage>
        <taxon>Eukaryota</taxon>
        <taxon>Sar</taxon>
        <taxon>Stramenopiles</taxon>
        <taxon>Oomycota</taxon>
        <taxon>Saprolegniomycetes</taxon>
        <taxon>Saprolegniales</taxon>
        <taxon>Verrucalvaceae</taxon>
        <taxon>Aphanomyces</taxon>
    </lineage>
</organism>
<evidence type="ECO:0000256" key="3">
    <source>
        <dbReference type="ARBA" id="ARBA00022989"/>
    </source>
</evidence>
<accession>A0A485LLI4</accession>
<dbReference type="Proteomes" id="UP000332933">
    <property type="component" value="Unassembled WGS sequence"/>
</dbReference>
<dbReference type="Pfam" id="PF01490">
    <property type="entry name" value="Aa_trans"/>
    <property type="match status" value="1"/>
</dbReference>
<feature type="transmembrane region" description="Helical" evidence="6">
    <location>
        <begin position="180"/>
        <end position="198"/>
    </location>
</feature>
<feature type="transmembrane region" description="Helical" evidence="6">
    <location>
        <begin position="500"/>
        <end position="519"/>
    </location>
</feature>
<reference evidence="9 10" key="1">
    <citation type="submission" date="2019-03" db="EMBL/GenBank/DDBJ databases">
        <authorList>
            <person name="Gaulin E."/>
            <person name="Dumas B."/>
        </authorList>
    </citation>
    <scope>NUCLEOTIDE SEQUENCE [LARGE SCALE GENOMIC DNA]</scope>
    <source>
        <strain evidence="9">CBS 568.67</strain>
    </source>
</reference>
<evidence type="ECO:0000313" key="9">
    <source>
        <dbReference type="EMBL" id="VFT97851.1"/>
    </source>
</evidence>
<dbReference type="AlphaFoldDB" id="A0A485LLI4"/>
<dbReference type="GO" id="GO:0015179">
    <property type="term" value="F:L-amino acid transmembrane transporter activity"/>
    <property type="evidence" value="ECO:0007669"/>
    <property type="project" value="TreeGrafter"/>
</dbReference>
<dbReference type="OrthoDB" id="40134at2759"/>
<feature type="domain" description="Amino acid transporter transmembrane" evidence="7">
    <location>
        <begin position="68"/>
        <end position="519"/>
    </location>
</feature>
<feature type="transmembrane region" description="Helical" evidence="6">
    <location>
        <begin position="442"/>
        <end position="460"/>
    </location>
</feature>
<feature type="compositionally biased region" description="Acidic residues" evidence="5">
    <location>
        <begin position="380"/>
        <end position="389"/>
    </location>
</feature>
<feature type="transmembrane region" description="Helical" evidence="6">
    <location>
        <begin position="141"/>
        <end position="168"/>
    </location>
</feature>
<evidence type="ECO:0000313" key="8">
    <source>
        <dbReference type="EMBL" id="KAF0687096.1"/>
    </source>
</evidence>
<feature type="transmembrane region" description="Helical" evidence="6">
    <location>
        <begin position="95"/>
        <end position="120"/>
    </location>
</feature>
<evidence type="ECO:0000256" key="1">
    <source>
        <dbReference type="ARBA" id="ARBA00004141"/>
    </source>
</evidence>
<feature type="compositionally biased region" description="Low complexity" evidence="5">
    <location>
        <begin position="414"/>
        <end position="434"/>
    </location>
</feature>
<evidence type="ECO:0000256" key="5">
    <source>
        <dbReference type="SAM" id="MobiDB-lite"/>
    </source>
</evidence>